<dbReference type="EMBL" id="ANJA01003576">
    <property type="protein sequence ID" value="ETO62541.1"/>
    <property type="molecule type" value="Genomic_DNA"/>
</dbReference>
<protein>
    <submittedName>
        <fullName evidence="1">Uncharacterized protein</fullName>
    </submittedName>
</protein>
<dbReference type="Proteomes" id="UP000028582">
    <property type="component" value="Unassembled WGS sequence"/>
</dbReference>
<evidence type="ECO:0000313" key="2">
    <source>
        <dbReference type="Proteomes" id="UP000028582"/>
    </source>
</evidence>
<accession>A0A080Z7D0</accession>
<gene>
    <name evidence="1" type="ORF">F444_19568</name>
</gene>
<proteinExistence type="predicted"/>
<organism evidence="1 2">
    <name type="scientific">Phytophthora nicotianae P1976</name>
    <dbReference type="NCBI Taxonomy" id="1317066"/>
    <lineage>
        <taxon>Eukaryota</taxon>
        <taxon>Sar</taxon>
        <taxon>Stramenopiles</taxon>
        <taxon>Oomycota</taxon>
        <taxon>Peronosporomycetes</taxon>
        <taxon>Peronosporales</taxon>
        <taxon>Peronosporaceae</taxon>
        <taxon>Phytophthora</taxon>
    </lineage>
</organism>
<evidence type="ECO:0000313" key="1">
    <source>
        <dbReference type="EMBL" id="ETO62541.1"/>
    </source>
</evidence>
<sequence>MNLIDSSSMAAAEDVIAWNTDAQNRVIILLEAMHSNSKRAALVFVVPKSNVSSCKRQEIVPEATDSSLVNRSKALGQELRLNWKSVG</sequence>
<comment type="caution">
    <text evidence="1">The sequence shown here is derived from an EMBL/GenBank/DDBJ whole genome shotgun (WGS) entry which is preliminary data.</text>
</comment>
<dbReference type="AlphaFoldDB" id="A0A080Z7D0"/>
<reference evidence="1 2" key="1">
    <citation type="submission" date="2013-11" db="EMBL/GenBank/DDBJ databases">
        <title>The Genome Sequence of Phytophthora parasitica P1976.</title>
        <authorList>
            <consortium name="The Broad Institute Genomics Platform"/>
            <person name="Russ C."/>
            <person name="Tyler B."/>
            <person name="Panabieres F."/>
            <person name="Shan W."/>
            <person name="Tripathy S."/>
            <person name="Grunwald N."/>
            <person name="Machado M."/>
            <person name="Johnson C.S."/>
            <person name="Walker B."/>
            <person name="Young S."/>
            <person name="Zeng Q."/>
            <person name="Gargeya S."/>
            <person name="Fitzgerald M."/>
            <person name="Haas B."/>
            <person name="Abouelleil A."/>
            <person name="Allen A.W."/>
            <person name="Alvarado L."/>
            <person name="Arachchi H.M."/>
            <person name="Berlin A.M."/>
            <person name="Chapman S.B."/>
            <person name="Gainer-Dewar J."/>
            <person name="Goldberg J."/>
            <person name="Griggs A."/>
            <person name="Gujja S."/>
            <person name="Hansen M."/>
            <person name="Howarth C."/>
            <person name="Imamovic A."/>
            <person name="Ireland A."/>
            <person name="Larimer J."/>
            <person name="McCowan C."/>
            <person name="Murphy C."/>
            <person name="Pearson M."/>
            <person name="Poon T.W."/>
            <person name="Priest M."/>
            <person name="Roberts A."/>
            <person name="Saif S."/>
            <person name="Shea T."/>
            <person name="Sisk P."/>
            <person name="Sykes S."/>
            <person name="Wortman J."/>
            <person name="Nusbaum C."/>
            <person name="Birren B."/>
        </authorList>
    </citation>
    <scope>NUCLEOTIDE SEQUENCE [LARGE SCALE GENOMIC DNA]</scope>
    <source>
        <strain evidence="1 2">P1976</strain>
    </source>
</reference>
<name>A0A080Z7D0_PHYNI</name>